<organism evidence="2 3">
    <name type="scientific">Tegillarca granosa</name>
    <name type="common">Malaysian cockle</name>
    <name type="synonym">Anadara granosa</name>
    <dbReference type="NCBI Taxonomy" id="220873"/>
    <lineage>
        <taxon>Eukaryota</taxon>
        <taxon>Metazoa</taxon>
        <taxon>Spiralia</taxon>
        <taxon>Lophotrochozoa</taxon>
        <taxon>Mollusca</taxon>
        <taxon>Bivalvia</taxon>
        <taxon>Autobranchia</taxon>
        <taxon>Pteriomorphia</taxon>
        <taxon>Arcoida</taxon>
        <taxon>Arcoidea</taxon>
        <taxon>Arcidae</taxon>
        <taxon>Tegillarca</taxon>
    </lineage>
</organism>
<dbReference type="EMBL" id="JARBDR010000918">
    <property type="protein sequence ID" value="KAJ8302048.1"/>
    <property type="molecule type" value="Genomic_DNA"/>
</dbReference>
<comment type="caution">
    <text evidence="2">The sequence shown here is derived from an EMBL/GenBank/DDBJ whole genome shotgun (WGS) entry which is preliminary data.</text>
</comment>
<dbReference type="Proteomes" id="UP001217089">
    <property type="component" value="Unassembled WGS sequence"/>
</dbReference>
<sequence>MKILASLCCELQSLKHEAENKFYNAVLYYGEGEPETGLEEGEAQLQMGRMMPLLQELNCFVNRSYEVVKNVIQQFACLYSVSRNGPKLIDVTEVHFLTVFEHLGDLLGVLITLDEMIDNHSTLREHWTLYKRMLKSAHHDPGKFGMQADKLRLFEKLMMTLEGALLDGMIFQVKTMRWTRDIILASLCCELQSLKHEAENKFYNAVLYYGEGEPETGLEEGEAQLQMGRMMPLLQELNCFVNRSYEVVKNVIQQFACLYSVSRNGPKLIDVTEVHFLTVFEHLGDLLGVLITLDEMIDNHSTLREHWTLYKRMLKSAHHDPGKFGMQADKLRLFEKLMMTLEGALLDGMIFQVPGIHLLGNIVWFPGKFLLEKMPQMQRVMDKKAIQSVSNHQTMWLQQRNQLLAKVRRACDCSFIYWHRVVFPIYLTDVFDNLVDTHRLHYMFGALRDCVPAMLCTKHLKSPQDLLDLYDKEISKIFMSIC</sequence>
<feature type="domain" description="WASH complex subunit 4 N-terminal" evidence="1">
    <location>
        <begin position="2"/>
        <end position="172"/>
    </location>
</feature>
<dbReference type="InterPro" id="IPR027307">
    <property type="entry name" value="WASH7"/>
</dbReference>
<name>A0ABQ9E9P0_TEGGR</name>
<protein>
    <recommendedName>
        <fullName evidence="1">WASH complex subunit 4 N-terminal domain-containing protein</fullName>
    </recommendedName>
</protein>
<dbReference type="Pfam" id="PF14745">
    <property type="entry name" value="WASH-4_N"/>
    <property type="match status" value="3"/>
</dbReference>
<accession>A0ABQ9E9P0</accession>
<evidence type="ECO:0000259" key="1">
    <source>
        <dbReference type="Pfam" id="PF14745"/>
    </source>
</evidence>
<proteinExistence type="predicted"/>
<dbReference type="InterPro" id="IPR028191">
    <property type="entry name" value="WASH-4_N"/>
</dbReference>
<evidence type="ECO:0000313" key="3">
    <source>
        <dbReference type="Proteomes" id="UP001217089"/>
    </source>
</evidence>
<feature type="domain" description="WASH complex subunit 4 N-terminal" evidence="1">
    <location>
        <begin position="353"/>
        <end position="418"/>
    </location>
</feature>
<dbReference type="PANTHER" id="PTHR31409">
    <property type="entry name" value="WASH COMPLEX SUBUNIT 4"/>
    <property type="match status" value="1"/>
</dbReference>
<gene>
    <name evidence="2" type="ORF">KUTeg_021035</name>
</gene>
<feature type="domain" description="WASH complex subunit 4 N-terminal" evidence="1">
    <location>
        <begin position="184"/>
        <end position="352"/>
    </location>
</feature>
<reference evidence="2 3" key="1">
    <citation type="submission" date="2022-12" db="EMBL/GenBank/DDBJ databases">
        <title>Chromosome-level genome of Tegillarca granosa.</title>
        <authorList>
            <person name="Kim J."/>
        </authorList>
    </citation>
    <scope>NUCLEOTIDE SEQUENCE [LARGE SCALE GENOMIC DNA]</scope>
    <source>
        <strain evidence="2">Teg-2019</strain>
        <tissue evidence="2">Adductor muscle</tissue>
    </source>
</reference>
<evidence type="ECO:0000313" key="2">
    <source>
        <dbReference type="EMBL" id="KAJ8302048.1"/>
    </source>
</evidence>
<dbReference type="PANTHER" id="PTHR31409:SF0">
    <property type="entry name" value="WASH COMPLEX SUBUNIT 4"/>
    <property type="match status" value="1"/>
</dbReference>
<keyword evidence="3" id="KW-1185">Reference proteome</keyword>